<accession>A0A511MQ34</accession>
<keyword evidence="2" id="KW-0812">Transmembrane</keyword>
<keyword evidence="2" id="KW-0472">Membrane</keyword>
<feature type="transmembrane region" description="Helical" evidence="2">
    <location>
        <begin position="29"/>
        <end position="50"/>
    </location>
</feature>
<organism evidence="3 4">
    <name type="scientific">Nocardia ninae NBRC 108245</name>
    <dbReference type="NCBI Taxonomy" id="1210091"/>
    <lineage>
        <taxon>Bacteria</taxon>
        <taxon>Bacillati</taxon>
        <taxon>Actinomycetota</taxon>
        <taxon>Actinomycetes</taxon>
        <taxon>Mycobacteriales</taxon>
        <taxon>Nocardiaceae</taxon>
        <taxon>Nocardia</taxon>
    </lineage>
</organism>
<feature type="compositionally biased region" description="Polar residues" evidence="1">
    <location>
        <begin position="222"/>
        <end position="235"/>
    </location>
</feature>
<comment type="caution">
    <text evidence="3">The sequence shown here is derived from an EMBL/GenBank/DDBJ whole genome shotgun (WGS) entry which is preliminary data.</text>
</comment>
<evidence type="ECO:0000313" key="3">
    <source>
        <dbReference type="EMBL" id="GEM42591.1"/>
    </source>
</evidence>
<evidence type="ECO:0000256" key="1">
    <source>
        <dbReference type="SAM" id="MobiDB-lite"/>
    </source>
</evidence>
<reference evidence="3 4" key="1">
    <citation type="submission" date="2019-07" db="EMBL/GenBank/DDBJ databases">
        <title>Whole genome shotgun sequence of Nocardia ninae NBRC 108245.</title>
        <authorList>
            <person name="Hosoyama A."/>
            <person name="Uohara A."/>
            <person name="Ohji S."/>
            <person name="Ichikawa N."/>
        </authorList>
    </citation>
    <scope>NUCLEOTIDE SEQUENCE [LARGE SCALE GENOMIC DNA]</scope>
    <source>
        <strain evidence="3 4">NBRC 108245</strain>
    </source>
</reference>
<dbReference type="EMBL" id="BJXA01000072">
    <property type="protein sequence ID" value="GEM42591.1"/>
    <property type="molecule type" value="Genomic_DNA"/>
</dbReference>
<protein>
    <submittedName>
        <fullName evidence="3">Uncharacterized protein</fullName>
    </submittedName>
</protein>
<feature type="region of interest" description="Disordered" evidence="1">
    <location>
        <begin position="200"/>
        <end position="247"/>
    </location>
</feature>
<dbReference type="AlphaFoldDB" id="A0A511MQ34"/>
<evidence type="ECO:0000256" key="2">
    <source>
        <dbReference type="SAM" id="Phobius"/>
    </source>
</evidence>
<proteinExistence type="predicted"/>
<gene>
    <name evidence="3" type="ORF">NN4_71100</name>
</gene>
<name>A0A511MQ34_9NOCA</name>
<keyword evidence="2" id="KW-1133">Transmembrane helix</keyword>
<feature type="compositionally biased region" description="Basic and acidic residues" evidence="1">
    <location>
        <begin position="200"/>
        <end position="210"/>
    </location>
</feature>
<dbReference type="Proteomes" id="UP000321424">
    <property type="component" value="Unassembled WGS sequence"/>
</dbReference>
<keyword evidence="4" id="KW-1185">Reference proteome</keyword>
<evidence type="ECO:0000313" key="4">
    <source>
        <dbReference type="Proteomes" id="UP000321424"/>
    </source>
</evidence>
<sequence>MRAGCQGEQGHRKDRIVTRNKHAQIARHAAIVLAGAASLSLTVVAGTYIVHQMADINRPGGALAAPPAQPVEDSTSEPEWVDTVLTGGSFELRSTYRRPSHDVVVPVPKAGDPHPYSSPAPRPATVGGTLLLGDAYFDAQVTAAPTDTIAITLGTNARTVLTGDPNRERLDDRADSTELRTEFDTRSGAVVLMLTDPSLGDHDLRFERNPAPKSAPVPVPDTESTTAPTKQTPGASTRRGPEPAVSV</sequence>